<gene>
    <name evidence="8" type="ORF">BN874_790020</name>
</gene>
<dbReference type="GO" id="GO:0005829">
    <property type="term" value="C:cytosol"/>
    <property type="evidence" value="ECO:0007669"/>
    <property type="project" value="TreeGrafter"/>
</dbReference>
<evidence type="ECO:0000256" key="6">
    <source>
        <dbReference type="PROSITE-ProRule" id="PRU00169"/>
    </source>
</evidence>
<dbReference type="SUPFAM" id="SSF52172">
    <property type="entry name" value="CheY-like"/>
    <property type="match status" value="1"/>
</dbReference>
<keyword evidence="4" id="KW-0238">DNA-binding</keyword>
<dbReference type="CDD" id="cd00156">
    <property type="entry name" value="REC"/>
    <property type="match status" value="1"/>
</dbReference>
<evidence type="ECO:0000313" key="9">
    <source>
        <dbReference type="Proteomes" id="UP000019184"/>
    </source>
</evidence>
<dbReference type="InterPro" id="IPR001789">
    <property type="entry name" value="Sig_transdc_resp-reg_receiver"/>
</dbReference>
<comment type="caution">
    <text evidence="8">The sequence shown here is derived from an EMBL/GenBank/DDBJ whole genome shotgun (WGS) entry which is preliminary data.</text>
</comment>
<dbReference type="OrthoDB" id="9808843at2"/>
<keyword evidence="5" id="KW-0804">Transcription</keyword>
<dbReference type="GO" id="GO:0006355">
    <property type="term" value="P:regulation of DNA-templated transcription"/>
    <property type="evidence" value="ECO:0007669"/>
    <property type="project" value="TreeGrafter"/>
</dbReference>
<protein>
    <submittedName>
        <fullName evidence="8">Response regulator receiver protein</fullName>
    </submittedName>
</protein>
<dbReference type="PANTHER" id="PTHR48111:SF1">
    <property type="entry name" value="TWO-COMPONENT RESPONSE REGULATOR ORR33"/>
    <property type="match status" value="1"/>
</dbReference>
<keyword evidence="2" id="KW-0902">Two-component regulatory system</keyword>
<keyword evidence="9" id="KW-1185">Reference proteome</keyword>
<dbReference type="GO" id="GO:0000976">
    <property type="term" value="F:transcription cis-regulatory region binding"/>
    <property type="evidence" value="ECO:0007669"/>
    <property type="project" value="TreeGrafter"/>
</dbReference>
<evidence type="ECO:0000313" key="8">
    <source>
        <dbReference type="EMBL" id="CDH47309.1"/>
    </source>
</evidence>
<dbReference type="InterPro" id="IPR011006">
    <property type="entry name" value="CheY-like_superfamily"/>
</dbReference>
<evidence type="ECO:0000256" key="1">
    <source>
        <dbReference type="ARBA" id="ARBA00022553"/>
    </source>
</evidence>
<dbReference type="SMART" id="SM00448">
    <property type="entry name" value="REC"/>
    <property type="match status" value="1"/>
</dbReference>
<accession>A0A7U7GFU2</accession>
<evidence type="ECO:0000256" key="3">
    <source>
        <dbReference type="ARBA" id="ARBA00023015"/>
    </source>
</evidence>
<dbReference type="InterPro" id="IPR039420">
    <property type="entry name" value="WalR-like"/>
</dbReference>
<evidence type="ECO:0000256" key="2">
    <source>
        <dbReference type="ARBA" id="ARBA00023012"/>
    </source>
</evidence>
<evidence type="ECO:0000259" key="7">
    <source>
        <dbReference type="PROSITE" id="PS50110"/>
    </source>
</evidence>
<organism evidence="8 9">
    <name type="scientific">Candidatus Contendobacter odensis Run_B_J11</name>
    <dbReference type="NCBI Taxonomy" id="1400861"/>
    <lineage>
        <taxon>Bacteria</taxon>
        <taxon>Pseudomonadati</taxon>
        <taxon>Pseudomonadota</taxon>
        <taxon>Gammaproteobacteria</taxon>
        <taxon>Candidatus Competibacteraceae</taxon>
        <taxon>Candidatus Contendibacter</taxon>
    </lineage>
</organism>
<reference evidence="8 9" key="1">
    <citation type="journal article" date="2014" name="ISME J.">
        <title>Candidatus Competibacter-lineage genomes retrieved from metagenomes reveal functional metabolic diversity.</title>
        <authorList>
            <person name="McIlroy S.J."/>
            <person name="Albertsen M."/>
            <person name="Andresen E.K."/>
            <person name="Saunders A.M."/>
            <person name="Kristiansen R."/>
            <person name="Stokholm-Bjerregaard M."/>
            <person name="Nielsen K.L."/>
            <person name="Nielsen P.H."/>
        </authorList>
    </citation>
    <scope>NUCLEOTIDE SEQUENCE [LARGE SCALE GENOMIC DNA]</scope>
    <source>
        <strain evidence="8 9">Run_B_J11</strain>
    </source>
</reference>
<keyword evidence="3" id="KW-0805">Transcription regulation</keyword>
<evidence type="ECO:0000256" key="5">
    <source>
        <dbReference type="ARBA" id="ARBA00023163"/>
    </source>
</evidence>
<feature type="modified residue" description="4-aspartylphosphate" evidence="6">
    <location>
        <position position="54"/>
    </location>
</feature>
<dbReference type="EMBL" id="CBTK010000297">
    <property type="protein sequence ID" value="CDH47309.1"/>
    <property type="molecule type" value="Genomic_DNA"/>
</dbReference>
<evidence type="ECO:0000256" key="4">
    <source>
        <dbReference type="ARBA" id="ARBA00023125"/>
    </source>
</evidence>
<feature type="domain" description="Response regulatory" evidence="7">
    <location>
        <begin position="4"/>
        <end position="121"/>
    </location>
</feature>
<dbReference type="Gene3D" id="3.40.50.2300">
    <property type="match status" value="1"/>
</dbReference>
<dbReference type="PANTHER" id="PTHR48111">
    <property type="entry name" value="REGULATOR OF RPOS"/>
    <property type="match status" value="1"/>
</dbReference>
<dbReference type="AlphaFoldDB" id="A0A7U7GFU2"/>
<keyword evidence="1 6" id="KW-0597">Phosphoprotein</keyword>
<dbReference type="RefSeq" id="WP_034436159.1">
    <property type="nucleotide sequence ID" value="NZ_CBTK010000297.1"/>
</dbReference>
<dbReference type="GO" id="GO:0032993">
    <property type="term" value="C:protein-DNA complex"/>
    <property type="evidence" value="ECO:0007669"/>
    <property type="project" value="TreeGrafter"/>
</dbReference>
<sequence length="129" mass="14353">MSEWVLIVDDEAMIRENLKAYLEDEGLKVATFEAVTPALSWLRAGGTCRVCIMDMRLSDMDGNSAIRILRQSYPEMEFLIHTGSSSYNLPEDLRSMGLDDDRVYHKPLCDMAPLAAAVRVLAARWGGGA</sequence>
<dbReference type="Pfam" id="PF00072">
    <property type="entry name" value="Response_reg"/>
    <property type="match status" value="1"/>
</dbReference>
<dbReference type="GO" id="GO:0000156">
    <property type="term" value="F:phosphorelay response regulator activity"/>
    <property type="evidence" value="ECO:0007669"/>
    <property type="project" value="TreeGrafter"/>
</dbReference>
<dbReference type="PROSITE" id="PS50110">
    <property type="entry name" value="RESPONSE_REGULATORY"/>
    <property type="match status" value="1"/>
</dbReference>
<dbReference type="Proteomes" id="UP000019184">
    <property type="component" value="Unassembled WGS sequence"/>
</dbReference>
<proteinExistence type="predicted"/>
<name>A0A7U7GFU2_9GAMM</name>